<sequence length="692" mass="75854">MARTRSHRPKSNLPGEVTSFVDRRREVAETKRVLRRRRLVTVTGVAGVGKTRLVLRVAAQLCEVFPDGVWLVELAGLTDDKLLPETVADALGIQDQSARSTVDTLFGYLGDKQLLLVLDNCEHLVDTSAVLADALLGAAPGLRILATSRQALGTASECLLEVPPFPMPDLGRATRPSRSYAAVRLFAERAATALPGFRVDATNYEIVAQICHRLDGIPLAIELAAVRVRAMPIHQMLARLGDYFEYLAEGSRVSAPRLQTLRTAIDWSFDLCTREEQLLWAPASVFADGFDVDAAEAVCSGQGVAREAILDLVAGLVDKSILIRLDHGGQARYRMPEPIRQYGQERLTLSCQQAALLARHRDHYRHLVQDATREWLGPNELEGLARLRREHANIRAALEFCLTTPGEAQAGLEIAATPWTFWILTGSHREGRHWLDQALKLSQEPSSARANALWVGGWLALQQADTAAGRSMAQESRALAQRLRDESALAHATRISGMAAFYQNHLLRAVTLLEDALAHHHAIGDLAGVWIALLQLTVATAVLGDPEGAVTFGEECLALSETRAHLSRSWALWSLGFAKWLTGDRQQASRLTREGIRLGHQLDNQWGIAHSLEILAWTAAADGDNEHAARLLGAAHKIWESVGTPTATLRYLAPSHAQCVKRARRALGNDKFAATFHQGTHLTLDEAIKAVI</sequence>
<reference evidence="2 3" key="1">
    <citation type="submission" date="2018-05" db="EMBL/GenBank/DDBJ databases">
        <title>Evolution of GPA BGCs.</title>
        <authorList>
            <person name="Waglechner N."/>
            <person name="Wright G.D."/>
        </authorList>
    </citation>
    <scope>NUCLEOTIDE SEQUENCE [LARGE SCALE GENOMIC DNA]</scope>
    <source>
        <strain evidence="2 3">A82846</strain>
    </source>
</reference>
<dbReference type="EMBL" id="QHKI01000078">
    <property type="protein sequence ID" value="RSM67885.1"/>
    <property type="molecule type" value="Genomic_DNA"/>
</dbReference>
<dbReference type="Gene3D" id="1.25.40.10">
    <property type="entry name" value="Tetratricopeptide repeat domain"/>
    <property type="match status" value="1"/>
</dbReference>
<name>A0A428YJX7_KIBAR</name>
<dbReference type="PRINTS" id="PR00364">
    <property type="entry name" value="DISEASERSIST"/>
</dbReference>
<dbReference type="SUPFAM" id="SSF52540">
    <property type="entry name" value="P-loop containing nucleoside triphosphate hydrolases"/>
    <property type="match status" value="1"/>
</dbReference>
<dbReference type="PANTHER" id="PTHR47691">
    <property type="entry name" value="REGULATOR-RELATED"/>
    <property type="match status" value="1"/>
</dbReference>
<accession>A0A428YJX7</accession>
<organism evidence="2 3">
    <name type="scientific">Kibdelosporangium aridum</name>
    <dbReference type="NCBI Taxonomy" id="2030"/>
    <lineage>
        <taxon>Bacteria</taxon>
        <taxon>Bacillati</taxon>
        <taxon>Actinomycetota</taxon>
        <taxon>Actinomycetes</taxon>
        <taxon>Pseudonocardiales</taxon>
        <taxon>Pseudonocardiaceae</taxon>
        <taxon>Kibdelosporangium</taxon>
    </lineage>
</organism>
<dbReference type="Gene3D" id="3.40.50.300">
    <property type="entry name" value="P-loop containing nucleotide triphosphate hydrolases"/>
    <property type="match status" value="1"/>
</dbReference>
<dbReference type="InterPro" id="IPR027417">
    <property type="entry name" value="P-loop_NTPase"/>
</dbReference>
<evidence type="ECO:0000259" key="1">
    <source>
        <dbReference type="Pfam" id="PF13401"/>
    </source>
</evidence>
<proteinExistence type="predicted"/>
<protein>
    <submittedName>
        <fullName evidence="2">LuxR family transcriptional regulator</fullName>
    </submittedName>
</protein>
<feature type="domain" description="ORC1/DEAH AAA+ ATPase" evidence="1">
    <location>
        <begin position="36"/>
        <end position="132"/>
    </location>
</feature>
<dbReference type="Pfam" id="PF13401">
    <property type="entry name" value="AAA_22"/>
    <property type="match status" value="1"/>
</dbReference>
<dbReference type="OrthoDB" id="4624147at2"/>
<evidence type="ECO:0000313" key="2">
    <source>
        <dbReference type="EMBL" id="RSM67885.1"/>
    </source>
</evidence>
<comment type="caution">
    <text evidence="2">The sequence shown here is derived from an EMBL/GenBank/DDBJ whole genome shotgun (WGS) entry which is preliminary data.</text>
</comment>
<dbReference type="InterPro" id="IPR049945">
    <property type="entry name" value="AAA_22"/>
</dbReference>
<dbReference type="AlphaFoldDB" id="A0A428YJX7"/>
<gene>
    <name evidence="2" type="ORF">DMH04_47795</name>
</gene>
<dbReference type="PANTHER" id="PTHR47691:SF3">
    <property type="entry name" value="HTH-TYPE TRANSCRIPTIONAL REGULATOR RV0890C-RELATED"/>
    <property type="match status" value="1"/>
</dbReference>
<dbReference type="InterPro" id="IPR011990">
    <property type="entry name" value="TPR-like_helical_dom_sf"/>
</dbReference>
<dbReference type="GO" id="GO:0016887">
    <property type="term" value="F:ATP hydrolysis activity"/>
    <property type="evidence" value="ECO:0007669"/>
    <property type="project" value="InterPro"/>
</dbReference>
<evidence type="ECO:0000313" key="3">
    <source>
        <dbReference type="Proteomes" id="UP000287547"/>
    </source>
</evidence>
<dbReference type="SUPFAM" id="SSF48452">
    <property type="entry name" value="TPR-like"/>
    <property type="match status" value="1"/>
</dbReference>
<dbReference type="Proteomes" id="UP000287547">
    <property type="component" value="Unassembled WGS sequence"/>
</dbReference>